<dbReference type="EMBL" id="UYYG01001152">
    <property type="protein sequence ID" value="VDN55267.1"/>
    <property type="molecule type" value="Genomic_DNA"/>
</dbReference>
<dbReference type="GO" id="GO:0005509">
    <property type="term" value="F:calcium ion binding"/>
    <property type="evidence" value="ECO:0007669"/>
    <property type="project" value="UniProtKB-UniRule"/>
</dbReference>
<dbReference type="GO" id="GO:0007156">
    <property type="term" value="P:homophilic cell adhesion via plasma membrane adhesion molecules"/>
    <property type="evidence" value="ECO:0007669"/>
    <property type="project" value="InterPro"/>
</dbReference>
<keyword evidence="1 4" id="KW-0812">Transmembrane</keyword>
<feature type="domain" description="Cadherin" evidence="5">
    <location>
        <begin position="588"/>
        <end position="658"/>
    </location>
</feature>
<evidence type="ECO:0000313" key="9">
    <source>
        <dbReference type="WBParaSite" id="DME_0000088001-mRNA-1"/>
    </source>
</evidence>
<reference evidence="6 8" key="2">
    <citation type="submission" date="2018-11" db="EMBL/GenBank/DDBJ databases">
        <authorList>
            <consortium name="Pathogen Informatics"/>
        </authorList>
    </citation>
    <scope>NUCLEOTIDE SEQUENCE [LARGE SCALE GENOMIC DNA]</scope>
</reference>
<organism evidence="7 9">
    <name type="scientific">Dracunculus medinensis</name>
    <name type="common">Guinea worm</name>
    <dbReference type="NCBI Taxonomy" id="318479"/>
    <lineage>
        <taxon>Eukaryota</taxon>
        <taxon>Metazoa</taxon>
        <taxon>Ecdysozoa</taxon>
        <taxon>Nematoda</taxon>
        <taxon>Chromadorea</taxon>
        <taxon>Rhabditida</taxon>
        <taxon>Spirurina</taxon>
        <taxon>Dracunculoidea</taxon>
        <taxon>Dracunculidae</taxon>
        <taxon>Dracunculus</taxon>
    </lineage>
</organism>
<dbReference type="Gene3D" id="2.60.40.60">
    <property type="entry name" value="Cadherins"/>
    <property type="match status" value="8"/>
</dbReference>
<dbReference type="STRING" id="318479.A0A0N4U2H5"/>
<dbReference type="OrthoDB" id="9990384at2759"/>
<keyword evidence="4" id="KW-0472">Membrane</keyword>
<evidence type="ECO:0000313" key="8">
    <source>
        <dbReference type="Proteomes" id="UP000274756"/>
    </source>
</evidence>
<keyword evidence="8" id="KW-1185">Reference proteome</keyword>
<name>A0A0N4U2H5_DRAME</name>
<feature type="transmembrane region" description="Helical" evidence="4">
    <location>
        <begin position="1243"/>
        <end position="1266"/>
    </location>
</feature>
<dbReference type="SUPFAM" id="SSF49313">
    <property type="entry name" value="Cadherin-like"/>
    <property type="match status" value="8"/>
</dbReference>
<feature type="domain" description="Cadherin" evidence="5">
    <location>
        <begin position="153"/>
        <end position="234"/>
    </location>
</feature>
<evidence type="ECO:0000256" key="1">
    <source>
        <dbReference type="ARBA" id="ARBA00022692"/>
    </source>
</evidence>
<dbReference type="InterPro" id="IPR015919">
    <property type="entry name" value="Cadherin-like_sf"/>
</dbReference>
<feature type="domain" description="Cadherin" evidence="5">
    <location>
        <begin position="262"/>
        <end position="330"/>
    </location>
</feature>
<keyword evidence="3" id="KW-0106">Calcium</keyword>
<dbReference type="InterPro" id="IPR002126">
    <property type="entry name" value="Cadherin-like_dom"/>
</dbReference>
<protein>
    <submittedName>
        <fullName evidence="9">Protocadherin Fat 1</fullName>
    </submittedName>
</protein>
<dbReference type="Proteomes" id="UP000038040">
    <property type="component" value="Unplaced"/>
</dbReference>
<feature type="domain" description="Cadherin" evidence="5">
    <location>
        <begin position="659"/>
        <end position="867"/>
    </location>
</feature>
<proteinExistence type="predicted"/>
<dbReference type="CDD" id="cd11304">
    <property type="entry name" value="Cadherin_repeat"/>
    <property type="match status" value="7"/>
</dbReference>
<dbReference type="AlphaFoldDB" id="A0A0N4U2H5"/>
<evidence type="ECO:0000256" key="3">
    <source>
        <dbReference type="PROSITE-ProRule" id="PRU00043"/>
    </source>
</evidence>
<dbReference type="PRINTS" id="PR00205">
    <property type="entry name" value="CADHERIN"/>
</dbReference>
<accession>A0A0N4U2H5</accession>
<evidence type="ECO:0000256" key="2">
    <source>
        <dbReference type="ARBA" id="ARBA00022989"/>
    </source>
</evidence>
<dbReference type="PROSITE" id="PS50268">
    <property type="entry name" value="CADHERIN_2"/>
    <property type="match status" value="7"/>
</dbReference>
<keyword evidence="2 4" id="KW-1133">Transmembrane helix</keyword>
<feature type="domain" description="Cadherin" evidence="5">
    <location>
        <begin position="867"/>
        <end position="999"/>
    </location>
</feature>
<dbReference type="PANTHER" id="PTHR24026">
    <property type="entry name" value="FAT ATYPICAL CADHERIN-RELATED"/>
    <property type="match status" value="1"/>
</dbReference>
<dbReference type="PANTHER" id="PTHR24026:SF126">
    <property type="entry name" value="PROTOCADHERIN FAT 4"/>
    <property type="match status" value="1"/>
</dbReference>
<feature type="domain" description="Cadherin" evidence="5">
    <location>
        <begin position="332"/>
        <end position="455"/>
    </location>
</feature>
<evidence type="ECO:0000313" key="7">
    <source>
        <dbReference type="Proteomes" id="UP000038040"/>
    </source>
</evidence>
<dbReference type="Pfam" id="PF00028">
    <property type="entry name" value="Cadherin"/>
    <property type="match status" value="2"/>
</dbReference>
<gene>
    <name evidence="6" type="ORF">DME_LOCUS5240</name>
</gene>
<feature type="domain" description="Cadherin" evidence="5">
    <location>
        <begin position="458"/>
        <end position="560"/>
    </location>
</feature>
<dbReference type="Proteomes" id="UP000274756">
    <property type="component" value="Unassembled WGS sequence"/>
</dbReference>
<sequence>MEIDAESVDSNGIYGSFDLTIMIKNNDPSEIFEQNAYYFEMDKQLKIPIVVGLLKLASDLNTESLEFAFFSLEPSTSDALRLVSLGCVHSCSKFPRQFILIVQAYHRDSSKVANIPVTIHLNETLKAPPKFRKAVVPIGLKERLTSDYHLILEVDDQGSDQLIFSLNDYDSVFQIDANYGVLTIRNSDLLTIDNLGEHFNLTVTVSDDENKSDTAIIMVSLEPIISHKSTAPKFSQSIYAFAASPGETFVGKVRAETIDSDLTYRLSEGGANVFYINSTDGRIFYKGPLEKNARNYTLRILALDKSSPPQVDVTVVQVLIAGLGSSPPKFKSPLANSVMIKKDTGLGALIHRFNATDDDPNAQLIYMIHKIQAYDQLGNEIIDSSEYFEYFRFPKQSVNDGSLFLSKSFKNSNIMALDLTVTVSDARHPNEPDDHGKLFIHLVLPEQNLSENEMLKFDQIRRTVSVAEDLAVGSYIYTVNVKPLPIHLAKNRRIVYSLSEGHRLFTVHPITGVITTISSLRGTGNSTVTITANQQNTQASSSVSIMVAAIPLISRSAPKFAIDSLVYNIYENIPIGSAIGEQLVPVTGGNVSYKIMGRDSSHFKLDDEGILRSAMVFDRESNPHLGAFIYVTSNLSGQHSVIPITVNLLDQNDVEPLFPQKSYAATVMENIPINSFIIKAEAEDADNSSLLEYSLMMNSESSALSSLLTVDRNGVIRNAEPLLGLDGKYQFAIIARDGYHSGTSATIFMTILPTSKCQPSFSEPTENIFYLKENEEPPKELAHFIGSVSSEDCHLIYAIWDGFQYVNSTEFFEIDPETGILTSKVAFDYEEKNKYSLIVAAQSNDLFSQILIEIRIIDIDDNSIEMLNRELYLNIREDEALGRIITEIQAVDEDTSDKIYYHMTGGDGKFTIGLESGVLTLAKPLDREEKESYVLNVIASNFENYSTQDSKSDFATIYINYQNYMNCEALSRISQIFSSQTTLFYVFLCILINDNGPIFEKDIYMSAISSHLLAGAKIMTVSASDPDVTTNSSPDLSKENVKSRIVYRIDNTYYRYMGKVRQADGFIIINENSGEIILGKSPKEFTGGLFEGRIATSDISDIQSHISTSKIKAIFLIRKNEIWIYDESNIVQVYINENPKNLDVAQLEELMRQLSELCACRILPIDAKYVKTDGYVQRDALWLQLIFINTTTDVILLAENAISLIDKNILTPTSSIPKLSSLENSAKIIKESTLPTSRFRETALLLLVFASILITVLIIFGFILSYHRSKFLREKKAYEEEKIALGTLNKINRFKQPSSYIKPRSHNLRWFYRICMKLESSLKELFFFTEGEALGKAWTRAASTCREKYPNSNSSSIYGVQEVHMIVDASDMPSKKRAC</sequence>
<dbReference type="SMART" id="SM00112">
    <property type="entry name" value="CA"/>
    <property type="match status" value="5"/>
</dbReference>
<dbReference type="WBParaSite" id="DME_0000088001-mRNA-1">
    <property type="protein sequence ID" value="DME_0000088001-mRNA-1"/>
    <property type="gene ID" value="DME_0000088001"/>
</dbReference>
<dbReference type="GO" id="GO:0005886">
    <property type="term" value="C:plasma membrane"/>
    <property type="evidence" value="ECO:0007669"/>
    <property type="project" value="UniProtKB-SubCell"/>
</dbReference>
<evidence type="ECO:0000259" key="5">
    <source>
        <dbReference type="PROSITE" id="PS50268"/>
    </source>
</evidence>
<reference evidence="9" key="1">
    <citation type="submission" date="2016-04" db="UniProtKB">
        <authorList>
            <consortium name="WormBaseParasite"/>
        </authorList>
    </citation>
    <scope>IDENTIFICATION</scope>
</reference>
<evidence type="ECO:0000313" key="6">
    <source>
        <dbReference type="EMBL" id="VDN55267.1"/>
    </source>
</evidence>
<evidence type="ECO:0000256" key="4">
    <source>
        <dbReference type="SAM" id="Phobius"/>
    </source>
</evidence>